<dbReference type="PANTHER" id="PTHR43523">
    <property type="entry name" value="GLUCOSE-1-PHOSPHATE ADENYLYLTRANSFERASE-RELATED"/>
    <property type="match status" value="1"/>
</dbReference>
<dbReference type="GO" id="GO:0008878">
    <property type="term" value="F:glucose-1-phosphate adenylyltransferase activity"/>
    <property type="evidence" value="ECO:0007669"/>
    <property type="project" value="InterPro"/>
</dbReference>
<dbReference type="Pfam" id="PF00483">
    <property type="entry name" value="NTP_transferase"/>
    <property type="match status" value="1"/>
</dbReference>
<keyword evidence="3" id="KW-0067">ATP-binding</keyword>
<comment type="caution">
    <text evidence="6">The sequence shown here is derived from an EMBL/GenBank/DDBJ whole genome shotgun (WGS) entry which is preliminary data.</text>
</comment>
<dbReference type="PANTHER" id="PTHR43523:SF17">
    <property type="entry name" value="INACTIVE GLUCOSE-1-PHOSPHATE ADENYLYLTRANSFERASE SMALL SUBUNIT 2, CHLOROPLASTIC"/>
    <property type="match status" value="1"/>
</dbReference>
<dbReference type="GO" id="GO:0005978">
    <property type="term" value="P:glycogen biosynthetic process"/>
    <property type="evidence" value="ECO:0007669"/>
    <property type="project" value="InterPro"/>
</dbReference>
<keyword evidence="7" id="KW-1185">Reference proteome</keyword>
<dbReference type="SUPFAM" id="SSF51161">
    <property type="entry name" value="Trimeric LpxA-like enzymes"/>
    <property type="match status" value="1"/>
</dbReference>
<dbReference type="Gene3D" id="3.90.550.10">
    <property type="entry name" value="Spore Coat Polysaccharide Biosynthesis Protein SpsA, Chain A"/>
    <property type="match status" value="1"/>
</dbReference>
<dbReference type="Gene3D" id="2.160.10.10">
    <property type="entry name" value="Hexapeptide repeat proteins"/>
    <property type="match status" value="1"/>
</dbReference>
<dbReference type="SUPFAM" id="SSF53448">
    <property type="entry name" value="Nucleotide-diphospho-sugar transferases"/>
    <property type="match status" value="1"/>
</dbReference>
<dbReference type="CDD" id="cd04651">
    <property type="entry name" value="LbH_G1P_AT_C"/>
    <property type="match status" value="1"/>
</dbReference>
<organism evidence="6 7">
    <name type="scientific">Stephania cephalantha</name>
    <dbReference type="NCBI Taxonomy" id="152367"/>
    <lineage>
        <taxon>Eukaryota</taxon>
        <taxon>Viridiplantae</taxon>
        <taxon>Streptophyta</taxon>
        <taxon>Embryophyta</taxon>
        <taxon>Tracheophyta</taxon>
        <taxon>Spermatophyta</taxon>
        <taxon>Magnoliopsida</taxon>
        <taxon>Ranunculales</taxon>
        <taxon>Menispermaceae</taxon>
        <taxon>Menispermoideae</taxon>
        <taxon>Cissampelideae</taxon>
        <taxon>Stephania</taxon>
    </lineage>
</organism>
<reference evidence="6 7" key="1">
    <citation type="submission" date="2024-01" db="EMBL/GenBank/DDBJ databases">
        <title>Genome assemblies of Stephania.</title>
        <authorList>
            <person name="Yang L."/>
        </authorList>
    </citation>
    <scope>NUCLEOTIDE SEQUENCE [LARGE SCALE GENOMIC DNA]</scope>
    <source>
        <strain evidence="6">JXDWG</strain>
        <tissue evidence="6">Leaf</tissue>
    </source>
</reference>
<protein>
    <recommendedName>
        <fullName evidence="5">Nucleotidyl transferase domain-containing protein</fullName>
    </recommendedName>
</protein>
<proteinExistence type="inferred from homology"/>
<evidence type="ECO:0000256" key="2">
    <source>
        <dbReference type="ARBA" id="ARBA00022741"/>
    </source>
</evidence>
<feature type="compositionally biased region" description="Basic and acidic residues" evidence="4">
    <location>
        <begin position="291"/>
        <end position="301"/>
    </location>
</feature>
<evidence type="ECO:0000313" key="6">
    <source>
        <dbReference type="EMBL" id="KAK9118924.1"/>
    </source>
</evidence>
<feature type="region of interest" description="Disordered" evidence="4">
    <location>
        <begin position="43"/>
        <end position="63"/>
    </location>
</feature>
<dbReference type="InterPro" id="IPR005835">
    <property type="entry name" value="NTP_transferase_dom"/>
</dbReference>
<dbReference type="CDD" id="cd02508">
    <property type="entry name" value="ADP_Glucose_PP"/>
    <property type="match status" value="1"/>
</dbReference>
<feature type="region of interest" description="Disordered" evidence="4">
    <location>
        <begin position="291"/>
        <end position="315"/>
    </location>
</feature>
<dbReference type="GO" id="GO:0005524">
    <property type="term" value="F:ATP binding"/>
    <property type="evidence" value="ECO:0007669"/>
    <property type="project" value="UniProtKB-KW"/>
</dbReference>
<comment type="similarity">
    <text evidence="1">Belongs to the bacterial/plant glucose-1-phosphate adenylyltransferase family.</text>
</comment>
<dbReference type="InterPro" id="IPR011004">
    <property type="entry name" value="Trimer_LpxA-like_sf"/>
</dbReference>
<evidence type="ECO:0000256" key="3">
    <source>
        <dbReference type="ARBA" id="ARBA00022840"/>
    </source>
</evidence>
<dbReference type="InterPro" id="IPR029044">
    <property type="entry name" value="Nucleotide-diphossugar_trans"/>
</dbReference>
<dbReference type="EMBL" id="JBBNAG010000007">
    <property type="protein sequence ID" value="KAK9118924.1"/>
    <property type="molecule type" value="Genomic_DNA"/>
</dbReference>
<evidence type="ECO:0000256" key="4">
    <source>
        <dbReference type="SAM" id="MobiDB-lite"/>
    </source>
</evidence>
<gene>
    <name evidence="6" type="ORF">Scep_017017</name>
</gene>
<dbReference type="PROSITE" id="PS00809">
    <property type="entry name" value="ADP_GLC_PYROPHOSPH_2"/>
    <property type="match status" value="1"/>
</dbReference>
<accession>A0AAP0INT3</accession>
<dbReference type="Pfam" id="PF25247">
    <property type="entry name" value="LbH_GLGC"/>
    <property type="match status" value="1"/>
</dbReference>
<name>A0AAP0INT3_9MAGN</name>
<feature type="compositionally biased region" description="Low complexity" evidence="4">
    <location>
        <begin position="54"/>
        <end position="63"/>
    </location>
</feature>
<dbReference type="AlphaFoldDB" id="A0AAP0INT3"/>
<dbReference type="InterPro" id="IPR005836">
    <property type="entry name" value="ADP_Glu_pyroP_CS"/>
</dbReference>
<evidence type="ECO:0000313" key="7">
    <source>
        <dbReference type="Proteomes" id="UP001419268"/>
    </source>
</evidence>
<keyword evidence="2" id="KW-0547">Nucleotide-binding</keyword>
<evidence type="ECO:0000259" key="5">
    <source>
        <dbReference type="Pfam" id="PF00483"/>
    </source>
</evidence>
<sequence>MYEHGWPDPSCFAKHEEHAAALPRSISGFDIYSATSTPSHLNHEFLDHGNTPDATSSASTRSSCSKKTEVDYDESIGIEMQIAKTPINSSDSNSRSKLFTNVECCPSLQKHSTKSVVAIIFGDGTESKLNPLTKRRSDGAIPIAANYRLVDIVISNCINSNITKIYAFTQFNSTSLNSHLSRAYSALGLGREGFVEVIAAYQSPEDNKWFQGSADAVRRCLWVLEEHPVTEFLVLPGHHLYKMNYKDLIHAHRSSGADITIAARHAATVKRNPGLGYLQISSNNNVVAIRDKTEGGPEKPSNESSSTKNDMNKRGDGEGYWSMGIYVIKREALVKLLKWHMPNADHFSTQVLPGAINVGMKVMAYKFDGYWEDMKNIEAFYQANMDIRLNKIPGFNFYDKDAPIYTLPRCLPPSMISDAVITESIIGDGCIINNCKIKNSVIGMLSCIRDRVMEDVQRSTGTTTDIPIGIGEGSYIKKAIIDKNARIGQNVRIANKDNVQEGSRDANGYAFSGGIVTVLRGAVIPDNTVI</sequence>
<dbReference type="InterPro" id="IPR011831">
    <property type="entry name" value="ADP-Glc_PPase"/>
</dbReference>
<evidence type="ECO:0000256" key="1">
    <source>
        <dbReference type="ARBA" id="ARBA00010443"/>
    </source>
</evidence>
<feature type="domain" description="Nucleotidyl transferase" evidence="5">
    <location>
        <begin position="118"/>
        <end position="387"/>
    </location>
</feature>
<dbReference type="Proteomes" id="UP001419268">
    <property type="component" value="Unassembled WGS sequence"/>
</dbReference>